<feature type="region of interest" description="Disordered" evidence="1">
    <location>
        <begin position="1"/>
        <end position="22"/>
    </location>
</feature>
<feature type="non-terminal residue" evidence="2">
    <location>
        <position position="1"/>
    </location>
</feature>
<gene>
    <name evidence="2" type="ORF">GMARGA_LOCUS23401</name>
</gene>
<evidence type="ECO:0000313" key="2">
    <source>
        <dbReference type="EMBL" id="CAG8802344.1"/>
    </source>
</evidence>
<protein>
    <submittedName>
        <fullName evidence="2">2833_t:CDS:1</fullName>
    </submittedName>
</protein>
<name>A0ABN7VVY9_GIGMA</name>
<reference evidence="2 3" key="1">
    <citation type="submission" date="2021-06" db="EMBL/GenBank/DDBJ databases">
        <authorList>
            <person name="Kallberg Y."/>
            <person name="Tangrot J."/>
            <person name="Rosling A."/>
        </authorList>
    </citation>
    <scope>NUCLEOTIDE SEQUENCE [LARGE SCALE GENOMIC DNA]</scope>
    <source>
        <strain evidence="2 3">120-4 pot B 10/14</strain>
    </source>
</reference>
<organism evidence="2 3">
    <name type="scientific">Gigaspora margarita</name>
    <dbReference type="NCBI Taxonomy" id="4874"/>
    <lineage>
        <taxon>Eukaryota</taxon>
        <taxon>Fungi</taxon>
        <taxon>Fungi incertae sedis</taxon>
        <taxon>Mucoromycota</taxon>
        <taxon>Glomeromycotina</taxon>
        <taxon>Glomeromycetes</taxon>
        <taxon>Diversisporales</taxon>
        <taxon>Gigasporaceae</taxon>
        <taxon>Gigaspora</taxon>
    </lineage>
</organism>
<sequence>KPGLATQTYREEIPSKQNKAQEAIKDSNIEMKQSEIQLDLIKEKYLKVDKNTPKENI</sequence>
<keyword evidence="3" id="KW-1185">Reference proteome</keyword>
<proteinExistence type="predicted"/>
<dbReference type="EMBL" id="CAJVQB010023627">
    <property type="protein sequence ID" value="CAG8802344.1"/>
    <property type="molecule type" value="Genomic_DNA"/>
</dbReference>
<dbReference type="Proteomes" id="UP000789901">
    <property type="component" value="Unassembled WGS sequence"/>
</dbReference>
<evidence type="ECO:0000313" key="3">
    <source>
        <dbReference type="Proteomes" id="UP000789901"/>
    </source>
</evidence>
<comment type="caution">
    <text evidence="2">The sequence shown here is derived from an EMBL/GenBank/DDBJ whole genome shotgun (WGS) entry which is preliminary data.</text>
</comment>
<accession>A0ABN7VVY9</accession>
<evidence type="ECO:0000256" key="1">
    <source>
        <dbReference type="SAM" id="MobiDB-lite"/>
    </source>
</evidence>